<reference evidence="1 2" key="1">
    <citation type="submission" date="2018-11" db="EMBL/GenBank/DDBJ databases">
        <authorList>
            <person name="Criscuolo A."/>
        </authorList>
    </citation>
    <scope>NUCLEOTIDE SEQUENCE [LARGE SCALE GENOMIC DNA]</scope>
    <source>
        <strain evidence="1">ATB-66</strain>
    </source>
</reference>
<evidence type="ECO:0000313" key="2">
    <source>
        <dbReference type="Proteomes" id="UP000270468"/>
    </source>
</evidence>
<dbReference type="Pfam" id="PF13310">
    <property type="entry name" value="Virulence_RhuM"/>
    <property type="match status" value="1"/>
</dbReference>
<dbReference type="PIRSF" id="PIRSF015268">
    <property type="entry name" value="Virulence_RhuM"/>
    <property type="match status" value="1"/>
</dbReference>
<sequence length="341" mass="40242">MEVINQFVLYTGENGDINLKIYLEEDTLWLSQKMMGDLFQVESHTINYHIKEIFKSGELEELATTRKFRVVQREGSRDVAREIEFYSLDMIIAVGYRVNSKKATQFRIWATKVLKEYIIKGFVLDDERLKQGEKVFGKDYFKELLERVRSIRASERRIYQQITDIFAECSIDYDPNSDVTREFYATVQNKFHYAITGKTAAEIIHTKADENEPHMGLKTWKNGPQGRILASDVKVEKNYLEEKEIKKLERTISGFFDYIENVIENREVFTMEEFSTSVVKFLEFNEYKILQDKGKISREKAERKAMDVYKQYNKSQPIESDFDVQVKKMLGNSTRKMDRDN</sequence>
<keyword evidence="2" id="KW-1185">Reference proteome</keyword>
<dbReference type="AlphaFoldDB" id="A0A3P5XS48"/>
<dbReference type="OrthoDB" id="9802752at2"/>
<organism evidence="1 2">
    <name type="scientific">Filibacter tadaridae</name>
    <dbReference type="NCBI Taxonomy" id="2483811"/>
    <lineage>
        <taxon>Bacteria</taxon>
        <taxon>Bacillati</taxon>
        <taxon>Bacillota</taxon>
        <taxon>Bacilli</taxon>
        <taxon>Bacillales</taxon>
        <taxon>Caryophanaceae</taxon>
        <taxon>Filibacter</taxon>
    </lineage>
</organism>
<name>A0A3P5XS48_9BACL</name>
<dbReference type="PANTHER" id="PTHR35810:SF1">
    <property type="entry name" value="CYTOPLASMIC PROTEIN"/>
    <property type="match status" value="1"/>
</dbReference>
<dbReference type="InterPro" id="IPR011204">
    <property type="entry name" value="Virulence_RhuM-like"/>
</dbReference>
<protein>
    <recommendedName>
        <fullName evidence="3">Bro-N domain-containing protein</fullName>
    </recommendedName>
</protein>
<evidence type="ECO:0000313" key="1">
    <source>
        <dbReference type="EMBL" id="VDC33711.1"/>
    </source>
</evidence>
<accession>A0A3P5XS48</accession>
<proteinExistence type="predicted"/>
<dbReference type="EMBL" id="UXAV01000058">
    <property type="protein sequence ID" value="VDC33711.1"/>
    <property type="molecule type" value="Genomic_DNA"/>
</dbReference>
<dbReference type="RefSeq" id="WP_124071827.1">
    <property type="nucleotide sequence ID" value="NZ_CBCRXF010000034.1"/>
</dbReference>
<dbReference type="PANTHER" id="PTHR35810">
    <property type="entry name" value="CYTOPLASMIC PROTEIN-RELATED"/>
    <property type="match status" value="1"/>
</dbReference>
<evidence type="ECO:0008006" key="3">
    <source>
        <dbReference type="Google" id="ProtNLM"/>
    </source>
</evidence>
<gene>
    <name evidence="1" type="ORF">FILTAD_03017</name>
</gene>
<dbReference type="Proteomes" id="UP000270468">
    <property type="component" value="Unassembled WGS sequence"/>
</dbReference>